<dbReference type="GO" id="GO:0030488">
    <property type="term" value="P:tRNA methylation"/>
    <property type="evidence" value="ECO:0007669"/>
    <property type="project" value="TreeGrafter"/>
</dbReference>
<dbReference type="KEGG" id="aee:IM676_00430"/>
<dbReference type="CDD" id="cd00882">
    <property type="entry name" value="Ras_like_GTPase"/>
    <property type="match status" value="1"/>
</dbReference>
<proteinExistence type="predicted"/>
<dbReference type="GO" id="GO:0005829">
    <property type="term" value="C:cytosol"/>
    <property type="evidence" value="ECO:0007669"/>
    <property type="project" value="TreeGrafter"/>
</dbReference>
<evidence type="ECO:0000259" key="1">
    <source>
        <dbReference type="Pfam" id="PF01926"/>
    </source>
</evidence>
<dbReference type="InterPro" id="IPR006073">
    <property type="entry name" value="GTP-bd"/>
</dbReference>
<dbReference type="GO" id="GO:0005525">
    <property type="term" value="F:GTP binding"/>
    <property type="evidence" value="ECO:0007669"/>
    <property type="project" value="InterPro"/>
</dbReference>
<evidence type="ECO:0000313" key="3">
    <source>
        <dbReference type="Proteomes" id="UP000593846"/>
    </source>
</evidence>
<organism evidence="2 3">
    <name type="scientific">Anabaenopsis elenkinii CCIBt3563</name>
    <dbReference type="NCBI Taxonomy" id="2779889"/>
    <lineage>
        <taxon>Bacteria</taxon>
        <taxon>Bacillati</taxon>
        <taxon>Cyanobacteriota</taxon>
        <taxon>Cyanophyceae</taxon>
        <taxon>Nostocales</taxon>
        <taxon>Nodulariaceae</taxon>
        <taxon>Anabaenopsis</taxon>
    </lineage>
</organism>
<dbReference type="InterPro" id="IPR027417">
    <property type="entry name" value="P-loop_NTPase"/>
</dbReference>
<dbReference type="RefSeq" id="WP_200988488.1">
    <property type="nucleotide sequence ID" value="NZ_CP063311.1"/>
</dbReference>
<dbReference type="AlphaFoldDB" id="A0A7S6TZG8"/>
<dbReference type="Proteomes" id="UP000593846">
    <property type="component" value="Chromosome"/>
</dbReference>
<protein>
    <submittedName>
        <fullName evidence="2">50S ribosome-binding GTPase</fullName>
    </submittedName>
</protein>
<dbReference type="SUPFAM" id="SSF52540">
    <property type="entry name" value="P-loop containing nucleoside triphosphate hydrolases"/>
    <property type="match status" value="1"/>
</dbReference>
<dbReference type="PANTHER" id="PTHR42714">
    <property type="entry name" value="TRNA MODIFICATION GTPASE GTPBP3"/>
    <property type="match status" value="1"/>
</dbReference>
<sequence length="226" mass="25742">MSELSNEPKTIKTPINIEVDTVTIAKFGQTGTGKTSLSNALFGVNWRTDYAVPCTQTVSKYKGKMLPKISQGKDFTWQLCDTPGVGESECADKQHFEDIYQTFHQADVIMWVVQADTRAFAEDQKAILKLTDNKQKIPEAHYVIVLNQIDRVHPENWDSEKNQPSPEQLALIPEKINIVYQRFSPYLPIQIEHIIPCSVVNNYGLDNLVNTINKFNYLVNRNNNLN</sequence>
<evidence type="ECO:0000313" key="2">
    <source>
        <dbReference type="EMBL" id="QOV22875.1"/>
    </source>
</evidence>
<dbReference type="PANTHER" id="PTHR42714:SF2">
    <property type="entry name" value="TRNA MODIFICATION GTPASE GTPBP3, MITOCHONDRIAL"/>
    <property type="match status" value="1"/>
</dbReference>
<gene>
    <name evidence="2" type="ORF">IM676_00430</name>
</gene>
<dbReference type="Pfam" id="PF01926">
    <property type="entry name" value="MMR_HSR1"/>
    <property type="match status" value="1"/>
</dbReference>
<feature type="domain" description="G" evidence="1">
    <location>
        <begin position="24"/>
        <end position="147"/>
    </location>
</feature>
<name>A0A7S6TZG8_9CYAN</name>
<reference evidence="3" key="1">
    <citation type="submission" date="2020-10" db="EMBL/GenBank/DDBJ databases">
        <title>Genome-based taxonomic classification of the species Anabaenopsis elenkinii.</title>
        <authorList>
            <person name="Delbaje E."/>
            <person name="Andreote A.P.D."/>
            <person name="Pellegrinetti T.A."/>
            <person name="Cruz R.B."/>
            <person name="Branco L.H.Z."/>
            <person name="Fiore M.F."/>
        </authorList>
    </citation>
    <scope>NUCLEOTIDE SEQUENCE [LARGE SCALE GENOMIC DNA]</scope>
    <source>
        <strain evidence="3">CCIBt3563</strain>
    </source>
</reference>
<dbReference type="Gene3D" id="3.40.50.300">
    <property type="entry name" value="P-loop containing nucleotide triphosphate hydrolases"/>
    <property type="match status" value="1"/>
</dbReference>
<dbReference type="EMBL" id="CP063311">
    <property type="protein sequence ID" value="QOV22875.1"/>
    <property type="molecule type" value="Genomic_DNA"/>
</dbReference>
<keyword evidence="3" id="KW-1185">Reference proteome</keyword>
<dbReference type="GO" id="GO:0002098">
    <property type="term" value="P:tRNA wobble uridine modification"/>
    <property type="evidence" value="ECO:0007669"/>
    <property type="project" value="TreeGrafter"/>
</dbReference>
<accession>A0A7S6TZG8</accession>